<protein>
    <submittedName>
        <fullName evidence="1">Membrane dipeptidase</fullName>
    </submittedName>
</protein>
<accession>A0A4R3KY80</accession>
<sequence>MKYIDFHCDTLLKIIDEKGQSLYSNTVASVDFKRLKKAEAMAQFFAIFLIDKDTLEEKFDSDDDYIKKLAKILKDEVAKNNDIISMAYNAEDLIKNYASGKVSAFLTIEDGRSVDGKLEKLDEYYDLGIRLLTLTWNYENCFGYPNSEDLDIMNKGLKPFGKEAVEYMNHIGMIIDVSHLSDGGFYDVAKISKKPFIASHSNSRELSPHPRNLTDDMIKILAQKGGVMGLNFAPQFLNEDISLKDSKVELMVKHLNHIKNVGGEDVLALGSDFDGIGGNLEINSSDKMYLLFDALKKYGWSERLIEKLAYKNAIRVIGDIL</sequence>
<dbReference type="AlphaFoldDB" id="A0A4R3KY80"/>
<dbReference type="InterPro" id="IPR032466">
    <property type="entry name" value="Metal_Hydrolase"/>
</dbReference>
<dbReference type="Pfam" id="PF01244">
    <property type="entry name" value="Peptidase_M19"/>
    <property type="match status" value="1"/>
</dbReference>
<dbReference type="PROSITE" id="PS51365">
    <property type="entry name" value="RENAL_DIPEPTIDASE_2"/>
    <property type="match status" value="1"/>
</dbReference>
<name>A0A4R3KY80_9FIRM</name>
<dbReference type="RefSeq" id="WP_132025708.1">
    <property type="nucleotide sequence ID" value="NZ_CP068564.1"/>
</dbReference>
<comment type="caution">
    <text evidence="1">The sequence shown here is derived from an EMBL/GenBank/DDBJ whole genome shotgun (WGS) entry which is preliminary data.</text>
</comment>
<dbReference type="CDD" id="cd01301">
    <property type="entry name" value="rDP_like"/>
    <property type="match status" value="1"/>
</dbReference>
<dbReference type="PANTHER" id="PTHR10443">
    <property type="entry name" value="MICROSOMAL DIPEPTIDASE"/>
    <property type="match status" value="1"/>
</dbReference>
<dbReference type="GO" id="GO:0006508">
    <property type="term" value="P:proteolysis"/>
    <property type="evidence" value="ECO:0007669"/>
    <property type="project" value="InterPro"/>
</dbReference>
<evidence type="ECO:0000313" key="2">
    <source>
        <dbReference type="Proteomes" id="UP000294567"/>
    </source>
</evidence>
<organism evidence="1 2">
    <name type="scientific">Keratinibaculum paraultunense</name>
    <dbReference type="NCBI Taxonomy" id="1278232"/>
    <lineage>
        <taxon>Bacteria</taxon>
        <taxon>Bacillati</taxon>
        <taxon>Bacillota</taxon>
        <taxon>Tissierellia</taxon>
        <taxon>Tissierellales</taxon>
        <taxon>Tepidimicrobiaceae</taxon>
        <taxon>Keratinibaculum</taxon>
    </lineage>
</organism>
<dbReference type="PANTHER" id="PTHR10443:SF12">
    <property type="entry name" value="DIPEPTIDASE"/>
    <property type="match status" value="1"/>
</dbReference>
<dbReference type="EMBL" id="SMAE01000002">
    <property type="protein sequence ID" value="TCS91118.1"/>
    <property type="molecule type" value="Genomic_DNA"/>
</dbReference>
<dbReference type="Gene3D" id="3.20.20.140">
    <property type="entry name" value="Metal-dependent hydrolases"/>
    <property type="match status" value="1"/>
</dbReference>
<dbReference type="OrthoDB" id="9804920at2"/>
<dbReference type="GO" id="GO:0070573">
    <property type="term" value="F:metallodipeptidase activity"/>
    <property type="evidence" value="ECO:0007669"/>
    <property type="project" value="InterPro"/>
</dbReference>
<proteinExistence type="predicted"/>
<reference evidence="1 2" key="1">
    <citation type="submission" date="2019-03" db="EMBL/GenBank/DDBJ databases">
        <title>Genomic Encyclopedia of Type Strains, Phase IV (KMG-IV): sequencing the most valuable type-strain genomes for metagenomic binning, comparative biology and taxonomic classification.</title>
        <authorList>
            <person name="Goeker M."/>
        </authorList>
    </citation>
    <scope>NUCLEOTIDE SEQUENCE [LARGE SCALE GENOMIC DNA]</scope>
    <source>
        <strain evidence="1 2">DSM 26752</strain>
    </source>
</reference>
<dbReference type="Proteomes" id="UP000294567">
    <property type="component" value="Unassembled WGS sequence"/>
</dbReference>
<dbReference type="InterPro" id="IPR008257">
    <property type="entry name" value="Pept_M19"/>
</dbReference>
<dbReference type="SUPFAM" id="SSF51556">
    <property type="entry name" value="Metallo-dependent hydrolases"/>
    <property type="match status" value="1"/>
</dbReference>
<gene>
    <name evidence="1" type="ORF">EDD65_10244</name>
</gene>
<evidence type="ECO:0000313" key="1">
    <source>
        <dbReference type="EMBL" id="TCS91118.1"/>
    </source>
</evidence>
<keyword evidence="2" id="KW-1185">Reference proteome</keyword>